<sequence>QVVRIRQALYKAGRDGLLPASDLLIVVTIDSMQGKESNSIIFDWLVSQPDLNKGIGFTVNDNRGNVAMTRMREAMMI</sequence>
<evidence type="ECO:0000313" key="3">
    <source>
        <dbReference type="Proteomes" id="UP000184356"/>
    </source>
</evidence>
<organism evidence="2 3">
    <name type="scientific">Aspergillus sydowii CBS 593.65</name>
    <dbReference type="NCBI Taxonomy" id="1036612"/>
    <lineage>
        <taxon>Eukaryota</taxon>
        <taxon>Fungi</taxon>
        <taxon>Dikarya</taxon>
        <taxon>Ascomycota</taxon>
        <taxon>Pezizomycotina</taxon>
        <taxon>Eurotiomycetes</taxon>
        <taxon>Eurotiomycetidae</taxon>
        <taxon>Eurotiales</taxon>
        <taxon>Aspergillaceae</taxon>
        <taxon>Aspergillus</taxon>
        <taxon>Aspergillus subgen. Nidulantes</taxon>
    </lineage>
</organism>
<evidence type="ECO:0000313" key="2">
    <source>
        <dbReference type="EMBL" id="OJJ57671.1"/>
    </source>
</evidence>
<dbReference type="AlphaFoldDB" id="A0A1L9TE58"/>
<dbReference type="InterPro" id="IPR041679">
    <property type="entry name" value="DNA2/NAM7-like_C"/>
</dbReference>
<name>A0A1L9TE58_9EURO</name>
<accession>A0A1L9TE58</accession>
<feature type="non-terminal residue" evidence="2">
    <location>
        <position position="77"/>
    </location>
</feature>
<dbReference type="InterPro" id="IPR027417">
    <property type="entry name" value="P-loop_NTPase"/>
</dbReference>
<dbReference type="STRING" id="1036612.A0A1L9TE58"/>
<gene>
    <name evidence="2" type="ORF">ASPSYDRAFT_120436</name>
</gene>
<dbReference type="GeneID" id="63756480"/>
<feature type="non-terminal residue" evidence="2">
    <location>
        <position position="1"/>
    </location>
</feature>
<dbReference type="Pfam" id="PF13087">
    <property type="entry name" value="AAA_12"/>
    <property type="match status" value="1"/>
</dbReference>
<dbReference type="Proteomes" id="UP000184356">
    <property type="component" value="Unassembled WGS sequence"/>
</dbReference>
<dbReference type="OrthoDB" id="4510589at2759"/>
<dbReference type="VEuPathDB" id="FungiDB:ASPSYDRAFT_120436"/>
<dbReference type="Gene3D" id="3.40.50.300">
    <property type="entry name" value="P-loop containing nucleotide triphosphate hydrolases"/>
    <property type="match status" value="1"/>
</dbReference>
<protein>
    <recommendedName>
        <fullName evidence="1">DNA2/NAM7 helicase-like C-terminal domain-containing protein</fullName>
    </recommendedName>
</protein>
<proteinExistence type="predicted"/>
<dbReference type="EMBL" id="KV878588">
    <property type="protein sequence ID" value="OJJ57671.1"/>
    <property type="molecule type" value="Genomic_DNA"/>
</dbReference>
<dbReference type="RefSeq" id="XP_040701477.1">
    <property type="nucleotide sequence ID" value="XM_040840407.1"/>
</dbReference>
<keyword evidence="3" id="KW-1185">Reference proteome</keyword>
<evidence type="ECO:0000259" key="1">
    <source>
        <dbReference type="Pfam" id="PF13087"/>
    </source>
</evidence>
<reference evidence="3" key="1">
    <citation type="journal article" date="2017" name="Genome Biol.">
        <title>Comparative genomics reveals high biological diversity and specific adaptations in the industrially and medically important fungal genus Aspergillus.</title>
        <authorList>
            <person name="de Vries R.P."/>
            <person name="Riley R."/>
            <person name="Wiebenga A."/>
            <person name="Aguilar-Osorio G."/>
            <person name="Amillis S."/>
            <person name="Uchima C.A."/>
            <person name="Anderluh G."/>
            <person name="Asadollahi M."/>
            <person name="Askin M."/>
            <person name="Barry K."/>
            <person name="Battaglia E."/>
            <person name="Bayram O."/>
            <person name="Benocci T."/>
            <person name="Braus-Stromeyer S.A."/>
            <person name="Caldana C."/>
            <person name="Canovas D."/>
            <person name="Cerqueira G.C."/>
            <person name="Chen F."/>
            <person name="Chen W."/>
            <person name="Choi C."/>
            <person name="Clum A."/>
            <person name="Dos Santos R.A."/>
            <person name="Damasio A.R."/>
            <person name="Diallinas G."/>
            <person name="Emri T."/>
            <person name="Fekete E."/>
            <person name="Flipphi M."/>
            <person name="Freyberg S."/>
            <person name="Gallo A."/>
            <person name="Gournas C."/>
            <person name="Habgood R."/>
            <person name="Hainaut M."/>
            <person name="Harispe M.L."/>
            <person name="Henrissat B."/>
            <person name="Hilden K.S."/>
            <person name="Hope R."/>
            <person name="Hossain A."/>
            <person name="Karabika E."/>
            <person name="Karaffa L."/>
            <person name="Karanyi Z."/>
            <person name="Krasevec N."/>
            <person name="Kuo A."/>
            <person name="Kusch H."/>
            <person name="LaButti K."/>
            <person name="Lagendijk E.L."/>
            <person name="Lapidus A."/>
            <person name="Levasseur A."/>
            <person name="Lindquist E."/>
            <person name="Lipzen A."/>
            <person name="Logrieco A.F."/>
            <person name="MacCabe A."/>
            <person name="Maekelae M.R."/>
            <person name="Malavazi I."/>
            <person name="Melin P."/>
            <person name="Meyer V."/>
            <person name="Mielnichuk N."/>
            <person name="Miskei M."/>
            <person name="Molnar A.P."/>
            <person name="Mule G."/>
            <person name="Ngan C.Y."/>
            <person name="Orejas M."/>
            <person name="Orosz E."/>
            <person name="Ouedraogo J.P."/>
            <person name="Overkamp K.M."/>
            <person name="Park H.-S."/>
            <person name="Perrone G."/>
            <person name="Piumi F."/>
            <person name="Punt P.J."/>
            <person name="Ram A.F."/>
            <person name="Ramon A."/>
            <person name="Rauscher S."/>
            <person name="Record E."/>
            <person name="Riano-Pachon D.M."/>
            <person name="Robert V."/>
            <person name="Roehrig J."/>
            <person name="Ruller R."/>
            <person name="Salamov A."/>
            <person name="Salih N.S."/>
            <person name="Samson R.A."/>
            <person name="Sandor E."/>
            <person name="Sanguinetti M."/>
            <person name="Schuetze T."/>
            <person name="Sepcic K."/>
            <person name="Shelest E."/>
            <person name="Sherlock G."/>
            <person name="Sophianopoulou V."/>
            <person name="Squina F.M."/>
            <person name="Sun H."/>
            <person name="Susca A."/>
            <person name="Todd R.B."/>
            <person name="Tsang A."/>
            <person name="Unkles S.E."/>
            <person name="van de Wiele N."/>
            <person name="van Rossen-Uffink D."/>
            <person name="Oliveira J.V."/>
            <person name="Vesth T.C."/>
            <person name="Visser J."/>
            <person name="Yu J.-H."/>
            <person name="Zhou M."/>
            <person name="Andersen M.R."/>
            <person name="Archer D.B."/>
            <person name="Baker S.E."/>
            <person name="Benoit I."/>
            <person name="Brakhage A.A."/>
            <person name="Braus G.H."/>
            <person name="Fischer R."/>
            <person name="Frisvad J.C."/>
            <person name="Goldman G.H."/>
            <person name="Houbraken J."/>
            <person name="Oakley B."/>
            <person name="Pocsi I."/>
            <person name="Scazzocchio C."/>
            <person name="Seiboth B."/>
            <person name="vanKuyk P.A."/>
            <person name="Wortman J."/>
            <person name="Dyer P.S."/>
            <person name="Grigoriev I.V."/>
        </authorList>
    </citation>
    <scope>NUCLEOTIDE SEQUENCE [LARGE SCALE GENOMIC DNA]</scope>
    <source>
        <strain evidence="3">CBS 593.65</strain>
    </source>
</reference>
<feature type="domain" description="DNA2/NAM7 helicase-like C-terminal" evidence="1">
    <location>
        <begin position="1"/>
        <end position="77"/>
    </location>
</feature>